<dbReference type="PIRSF" id="PIRSF039102">
    <property type="entry name" value="Ddl/VanB"/>
    <property type="match status" value="1"/>
</dbReference>
<dbReference type="InterPro" id="IPR000291">
    <property type="entry name" value="D-Ala_lig_Van_CS"/>
</dbReference>
<keyword evidence="15" id="KW-0479">Metal-binding</keyword>
<dbReference type="HAMAP" id="MF_00047">
    <property type="entry name" value="Dala_Dala_lig"/>
    <property type="match status" value="1"/>
</dbReference>
<dbReference type="PANTHER" id="PTHR23132:SF23">
    <property type="entry name" value="D-ALANINE--D-ALANINE LIGASE B"/>
    <property type="match status" value="1"/>
</dbReference>
<dbReference type="InterPro" id="IPR013815">
    <property type="entry name" value="ATP_grasp_subdomain_1"/>
</dbReference>
<dbReference type="InterPro" id="IPR011127">
    <property type="entry name" value="Dala_Dala_lig_N"/>
</dbReference>
<dbReference type="GO" id="GO:0008716">
    <property type="term" value="F:D-alanine-D-alanine ligase activity"/>
    <property type="evidence" value="ECO:0007669"/>
    <property type="project" value="UniProtKB-UniRule"/>
</dbReference>
<dbReference type="AlphaFoldDB" id="F0SBK0"/>
<evidence type="ECO:0000256" key="16">
    <source>
        <dbReference type="PROSITE-ProRule" id="PRU00409"/>
    </source>
</evidence>
<feature type="active site" evidence="14">
    <location>
        <position position="166"/>
    </location>
</feature>
<keyword evidence="9 13" id="KW-0133">Cell shape</keyword>
<keyword evidence="6 13" id="KW-0436">Ligase</keyword>
<evidence type="ECO:0000256" key="11">
    <source>
        <dbReference type="ARBA" id="ARBA00023316"/>
    </source>
</evidence>
<reference evidence="19" key="2">
    <citation type="submission" date="2011-02" db="EMBL/GenBank/DDBJ databases">
        <title>The complete genome of Pedobacter saltans DSM 12145.</title>
        <authorList>
            <consortium name="US DOE Joint Genome Institute (JGI-PGF)"/>
            <person name="Lucas S."/>
            <person name="Copeland A."/>
            <person name="Lapidus A."/>
            <person name="Bruce D."/>
            <person name="Goodwin L."/>
            <person name="Pitluck S."/>
            <person name="Kyrpides N."/>
            <person name="Mavromatis K."/>
            <person name="Pagani I."/>
            <person name="Ivanova N."/>
            <person name="Ovchinnikova G."/>
            <person name="Lu M."/>
            <person name="Detter J.C."/>
            <person name="Han C."/>
            <person name="Land M."/>
            <person name="Hauser L."/>
            <person name="Markowitz V."/>
            <person name="Cheng J.-F."/>
            <person name="Hugenholtz P."/>
            <person name="Woyke T."/>
            <person name="Wu D."/>
            <person name="Tindall B."/>
            <person name="Pomrenke H.G."/>
            <person name="Brambilla E."/>
            <person name="Klenk H.-P."/>
            <person name="Eisen J.A."/>
        </authorList>
    </citation>
    <scope>NUCLEOTIDE SEQUENCE [LARGE SCALE GENOMIC DNA]</scope>
    <source>
        <strain evidence="19">ATCC 51119 / DSM 12145 / JCM 21818 / LMG 10337 / NBRC 100064 / NCIMB 13643</strain>
    </source>
</reference>
<evidence type="ECO:0000256" key="14">
    <source>
        <dbReference type="PIRSR" id="PIRSR039102-1"/>
    </source>
</evidence>
<dbReference type="GO" id="GO:0005524">
    <property type="term" value="F:ATP binding"/>
    <property type="evidence" value="ECO:0007669"/>
    <property type="project" value="UniProtKB-UniRule"/>
</dbReference>
<dbReference type="EMBL" id="CP002545">
    <property type="protein sequence ID" value="ADY51646.1"/>
    <property type="molecule type" value="Genomic_DNA"/>
</dbReference>
<dbReference type="GO" id="GO:0008360">
    <property type="term" value="P:regulation of cell shape"/>
    <property type="evidence" value="ECO:0007669"/>
    <property type="project" value="UniProtKB-KW"/>
</dbReference>
<keyword evidence="5 13" id="KW-0963">Cytoplasm</keyword>
<feature type="active site" evidence="14">
    <location>
        <position position="301"/>
    </location>
</feature>
<dbReference type="NCBIfam" id="NF002378">
    <property type="entry name" value="PRK01372.1"/>
    <property type="match status" value="1"/>
</dbReference>
<dbReference type="Gene3D" id="3.30.1490.20">
    <property type="entry name" value="ATP-grasp fold, A domain"/>
    <property type="match status" value="1"/>
</dbReference>
<evidence type="ECO:0000256" key="15">
    <source>
        <dbReference type="PIRSR" id="PIRSR039102-3"/>
    </source>
</evidence>
<evidence type="ECO:0000256" key="4">
    <source>
        <dbReference type="ARBA" id="ARBA00012216"/>
    </source>
</evidence>
<comment type="catalytic activity">
    <reaction evidence="12 13">
        <text>2 D-alanine + ATP = D-alanyl-D-alanine + ADP + phosphate + H(+)</text>
        <dbReference type="Rhea" id="RHEA:11224"/>
        <dbReference type="ChEBI" id="CHEBI:15378"/>
        <dbReference type="ChEBI" id="CHEBI:30616"/>
        <dbReference type="ChEBI" id="CHEBI:43474"/>
        <dbReference type="ChEBI" id="CHEBI:57416"/>
        <dbReference type="ChEBI" id="CHEBI:57822"/>
        <dbReference type="ChEBI" id="CHEBI:456216"/>
        <dbReference type="EC" id="6.3.2.4"/>
    </reaction>
</comment>
<comment type="cofactor">
    <cofactor evidence="1">
        <name>Mn(2+)</name>
        <dbReference type="ChEBI" id="CHEBI:29035"/>
    </cofactor>
</comment>
<dbReference type="InterPro" id="IPR011761">
    <property type="entry name" value="ATP-grasp"/>
</dbReference>
<dbReference type="SUPFAM" id="SSF56059">
    <property type="entry name" value="Glutathione synthetase ATP-binding domain-like"/>
    <property type="match status" value="1"/>
</dbReference>
<dbReference type="InterPro" id="IPR011095">
    <property type="entry name" value="Dala_Dala_lig_C"/>
</dbReference>
<dbReference type="SUPFAM" id="SSF52440">
    <property type="entry name" value="PreATP-grasp domain"/>
    <property type="match status" value="1"/>
</dbReference>
<keyword evidence="7 16" id="KW-0547">Nucleotide-binding</keyword>
<dbReference type="PROSITE" id="PS50975">
    <property type="entry name" value="ATP_GRASP"/>
    <property type="match status" value="1"/>
</dbReference>
<evidence type="ECO:0000256" key="10">
    <source>
        <dbReference type="ARBA" id="ARBA00022984"/>
    </source>
</evidence>
<comment type="pathway">
    <text evidence="13">Cell wall biogenesis; peptidoglycan biosynthesis.</text>
</comment>
<name>F0SBK0_PSESL</name>
<proteinExistence type="inferred from homology"/>
<dbReference type="HOGENOM" id="CLU_039268_1_1_10"/>
<feature type="binding site" evidence="15">
    <location>
        <position position="290"/>
    </location>
    <ligand>
        <name>Mg(2+)</name>
        <dbReference type="ChEBI" id="CHEBI:18420"/>
        <label>2</label>
    </ligand>
</feature>
<dbReference type="KEGG" id="psn:Pedsa_1076"/>
<dbReference type="Pfam" id="PF07478">
    <property type="entry name" value="Dala_Dala_lig_C"/>
    <property type="match status" value="1"/>
</dbReference>
<evidence type="ECO:0000313" key="18">
    <source>
        <dbReference type="EMBL" id="ADY51646.1"/>
    </source>
</evidence>
<feature type="binding site" evidence="15">
    <location>
        <position position="292"/>
    </location>
    <ligand>
        <name>Mg(2+)</name>
        <dbReference type="ChEBI" id="CHEBI:18420"/>
        <label>2</label>
    </ligand>
</feature>
<dbReference type="PROSITE" id="PS00844">
    <property type="entry name" value="DALA_DALA_LIGASE_2"/>
    <property type="match status" value="1"/>
</dbReference>
<dbReference type="Pfam" id="PF01820">
    <property type="entry name" value="Dala_Dala_lig_N"/>
    <property type="match status" value="1"/>
</dbReference>
<dbReference type="GO" id="GO:0046872">
    <property type="term" value="F:metal ion binding"/>
    <property type="evidence" value="ECO:0007669"/>
    <property type="project" value="UniProtKB-KW"/>
</dbReference>
<dbReference type="RefSeq" id="WP_013632145.1">
    <property type="nucleotide sequence ID" value="NC_015177.1"/>
</dbReference>
<feature type="binding site" evidence="15">
    <location>
        <position position="290"/>
    </location>
    <ligand>
        <name>Mg(2+)</name>
        <dbReference type="ChEBI" id="CHEBI:18420"/>
        <label>1</label>
    </ligand>
</feature>
<gene>
    <name evidence="13" type="primary">ddl</name>
    <name evidence="18" type="ordered locus">Pedsa_1076</name>
</gene>
<evidence type="ECO:0000256" key="6">
    <source>
        <dbReference type="ARBA" id="ARBA00022598"/>
    </source>
</evidence>
<keyword evidence="15" id="KW-0460">Magnesium</keyword>
<keyword evidence="11 13" id="KW-0961">Cell wall biogenesis/degradation</keyword>
<evidence type="ECO:0000256" key="9">
    <source>
        <dbReference type="ARBA" id="ARBA00022960"/>
    </source>
</evidence>
<dbReference type="InterPro" id="IPR005905">
    <property type="entry name" value="D_ala_D_ala"/>
</dbReference>
<dbReference type="GO" id="GO:0009252">
    <property type="term" value="P:peptidoglycan biosynthetic process"/>
    <property type="evidence" value="ECO:0007669"/>
    <property type="project" value="UniProtKB-UniRule"/>
</dbReference>
<dbReference type="Proteomes" id="UP000000310">
    <property type="component" value="Chromosome"/>
</dbReference>
<evidence type="ECO:0000256" key="2">
    <source>
        <dbReference type="ARBA" id="ARBA00004496"/>
    </source>
</evidence>
<comment type="function">
    <text evidence="13">Cell wall formation.</text>
</comment>
<dbReference type="Gene3D" id="3.40.50.20">
    <property type="match status" value="1"/>
</dbReference>
<organism evidence="18 19">
    <name type="scientific">Pseudopedobacter saltans (strain ATCC 51119 / DSM 12145 / JCM 21818 / CCUG 39354 / LMG 10337 / NBRC 100064 / NCIMB 13643)</name>
    <name type="common">Pedobacter saltans</name>
    <dbReference type="NCBI Taxonomy" id="762903"/>
    <lineage>
        <taxon>Bacteria</taxon>
        <taxon>Pseudomonadati</taxon>
        <taxon>Bacteroidota</taxon>
        <taxon>Sphingobacteriia</taxon>
        <taxon>Sphingobacteriales</taxon>
        <taxon>Sphingobacteriaceae</taxon>
        <taxon>Pseudopedobacter</taxon>
    </lineage>
</organism>
<sequence length="330" mass="36865">MKKNIALVAGGFTGESVISLNSTKTVYKNLDRSKYNVYQIIIDSEKWYHEDEQGESHLIDKNDFSINIKGTKVTFDCAFIIIHGIPGEDGKLQGYFDMLNIPYTSCDATTSAITMNKGYTKQIVSAVPDLNIAKSVQLFSLDSYKQAEIEQNLGLPLFVKPNNGGSSIGMSKVNEWDDLDKAVQRAFAEGSEVLIEEFISGREFTVGAYTVDGEVNVLPITEIITTKEFFDFEAKYTAGLTNEVTPAELDNELVERIGEIIKRTYIQLNCKGMVRIDFILKDNKDFYFIEVNTIPGQSENSIIPQQVRAAGLTLTYFYGNLIDEALKTAK</sequence>
<keyword evidence="10 13" id="KW-0573">Peptidoglycan synthesis</keyword>
<dbReference type="NCBIfam" id="TIGR01205">
    <property type="entry name" value="D_ala_D_alaTIGR"/>
    <property type="match status" value="1"/>
</dbReference>
<comment type="subcellular location">
    <subcellularLocation>
        <location evidence="2 13">Cytoplasm</location>
    </subcellularLocation>
</comment>
<evidence type="ECO:0000256" key="1">
    <source>
        <dbReference type="ARBA" id="ARBA00001936"/>
    </source>
</evidence>
<feature type="active site" evidence="14">
    <location>
        <position position="15"/>
    </location>
</feature>
<evidence type="ECO:0000256" key="7">
    <source>
        <dbReference type="ARBA" id="ARBA00022741"/>
    </source>
</evidence>
<dbReference type="UniPathway" id="UPA00219"/>
<accession>F0SBK0</accession>
<feature type="domain" description="ATP-grasp" evidence="17">
    <location>
        <begin position="122"/>
        <end position="323"/>
    </location>
</feature>
<evidence type="ECO:0000256" key="8">
    <source>
        <dbReference type="ARBA" id="ARBA00022840"/>
    </source>
</evidence>
<dbReference type="NCBIfam" id="NF002527">
    <property type="entry name" value="PRK01966.1-3"/>
    <property type="match status" value="1"/>
</dbReference>
<dbReference type="OrthoDB" id="9813261at2"/>
<evidence type="ECO:0000259" key="17">
    <source>
        <dbReference type="PROSITE" id="PS50975"/>
    </source>
</evidence>
<dbReference type="GO" id="GO:0005737">
    <property type="term" value="C:cytoplasm"/>
    <property type="evidence" value="ECO:0007669"/>
    <property type="project" value="UniProtKB-SubCell"/>
</dbReference>
<keyword evidence="15" id="KW-0464">Manganese</keyword>
<evidence type="ECO:0000256" key="5">
    <source>
        <dbReference type="ARBA" id="ARBA00022490"/>
    </source>
</evidence>
<evidence type="ECO:0000256" key="13">
    <source>
        <dbReference type="HAMAP-Rule" id="MF_00047"/>
    </source>
</evidence>
<comment type="cofactor">
    <cofactor evidence="15">
        <name>Mg(2+)</name>
        <dbReference type="ChEBI" id="CHEBI:18420"/>
    </cofactor>
    <cofactor evidence="15">
        <name>Mn(2+)</name>
        <dbReference type="ChEBI" id="CHEBI:29035"/>
    </cofactor>
    <text evidence="15">Binds 2 magnesium or manganese ions per subunit.</text>
</comment>
<evidence type="ECO:0000313" key="19">
    <source>
        <dbReference type="Proteomes" id="UP000000310"/>
    </source>
</evidence>
<protein>
    <recommendedName>
        <fullName evidence="4 13">D-alanine--D-alanine ligase</fullName>
        <ecNumber evidence="4 13">6.3.2.4</ecNumber>
    </recommendedName>
    <alternativeName>
        <fullName evidence="13">D-Ala-D-Ala ligase</fullName>
    </alternativeName>
    <alternativeName>
        <fullName evidence="13">D-alanylalanine synthetase</fullName>
    </alternativeName>
</protein>
<comment type="similarity">
    <text evidence="3 13">Belongs to the D-alanine--D-alanine ligase family.</text>
</comment>
<reference evidence="18 19" key="1">
    <citation type="journal article" date="2011" name="Stand. Genomic Sci.">
        <title>Complete genome sequence of the gliding, heparinolytic Pedobacter saltans type strain (113).</title>
        <authorList>
            <person name="Liolios K."/>
            <person name="Sikorski J."/>
            <person name="Lu M."/>
            <person name="Nolan M."/>
            <person name="Lapidus A."/>
            <person name="Lucas S."/>
            <person name="Hammon N."/>
            <person name="Deshpande S."/>
            <person name="Cheng J.F."/>
            <person name="Tapia R."/>
            <person name="Han C."/>
            <person name="Goodwin L."/>
            <person name="Pitluck S."/>
            <person name="Huntemann M."/>
            <person name="Ivanova N."/>
            <person name="Pagani I."/>
            <person name="Mavromatis K."/>
            <person name="Ovchinikova G."/>
            <person name="Pati A."/>
            <person name="Chen A."/>
            <person name="Palaniappan K."/>
            <person name="Land M."/>
            <person name="Hauser L."/>
            <person name="Brambilla E.M."/>
            <person name="Kotsyurbenko O."/>
            <person name="Rohde M."/>
            <person name="Tindall B.J."/>
            <person name="Abt B."/>
            <person name="Goker M."/>
            <person name="Detter J.C."/>
            <person name="Woyke T."/>
            <person name="Bristow J."/>
            <person name="Eisen J.A."/>
            <person name="Markowitz V."/>
            <person name="Hugenholtz P."/>
            <person name="Klenk H.P."/>
            <person name="Kyrpides N.C."/>
        </authorList>
    </citation>
    <scope>NUCLEOTIDE SEQUENCE [LARGE SCALE GENOMIC DNA]</scope>
    <source>
        <strain evidence="19">ATCC 51119 / DSM 12145 / JCM 21818 / LMG 10337 / NBRC 100064 / NCIMB 13643</strain>
    </source>
</reference>
<dbReference type="Gene3D" id="3.30.470.20">
    <property type="entry name" value="ATP-grasp fold, B domain"/>
    <property type="match status" value="1"/>
</dbReference>
<dbReference type="STRING" id="762903.Pedsa_1076"/>
<dbReference type="PANTHER" id="PTHR23132">
    <property type="entry name" value="D-ALANINE--D-ALANINE LIGASE"/>
    <property type="match status" value="1"/>
</dbReference>
<evidence type="ECO:0000256" key="12">
    <source>
        <dbReference type="ARBA" id="ARBA00047614"/>
    </source>
</evidence>
<feature type="binding site" evidence="15">
    <location>
        <position position="277"/>
    </location>
    <ligand>
        <name>Mg(2+)</name>
        <dbReference type="ChEBI" id="CHEBI:18420"/>
        <label>1</label>
    </ligand>
</feature>
<keyword evidence="8 16" id="KW-0067">ATP-binding</keyword>
<dbReference type="PROSITE" id="PS00843">
    <property type="entry name" value="DALA_DALA_LIGASE_1"/>
    <property type="match status" value="1"/>
</dbReference>
<dbReference type="GO" id="GO:0071555">
    <property type="term" value="P:cell wall organization"/>
    <property type="evidence" value="ECO:0007669"/>
    <property type="project" value="UniProtKB-KW"/>
</dbReference>
<keyword evidence="19" id="KW-1185">Reference proteome</keyword>
<evidence type="ECO:0000256" key="3">
    <source>
        <dbReference type="ARBA" id="ARBA00010871"/>
    </source>
</evidence>
<dbReference type="eggNOG" id="COG1181">
    <property type="taxonomic scope" value="Bacteria"/>
</dbReference>
<dbReference type="EC" id="6.3.2.4" evidence="4 13"/>
<dbReference type="InterPro" id="IPR016185">
    <property type="entry name" value="PreATP-grasp_dom_sf"/>
</dbReference>